<proteinExistence type="predicted"/>
<protein>
    <submittedName>
        <fullName evidence="2">Uncharacterized protein</fullName>
    </submittedName>
</protein>
<reference evidence="2" key="1">
    <citation type="submission" date="2006-10" db="EMBL/GenBank/DDBJ databases">
        <authorList>
            <person name="Amadeo P."/>
            <person name="Zhao Q."/>
            <person name="Wortman J."/>
            <person name="Fraser-Liggett C."/>
            <person name="Carlton J."/>
        </authorList>
    </citation>
    <scope>NUCLEOTIDE SEQUENCE</scope>
    <source>
        <strain evidence="2">G3</strain>
    </source>
</reference>
<name>A2EJK6_TRIV3</name>
<evidence type="ECO:0000313" key="3">
    <source>
        <dbReference type="Proteomes" id="UP000001542"/>
    </source>
</evidence>
<evidence type="ECO:0000256" key="1">
    <source>
        <dbReference type="SAM" id="Coils"/>
    </source>
</evidence>
<dbReference type="EMBL" id="DS113406">
    <property type="protein sequence ID" value="EAY07176.1"/>
    <property type="molecule type" value="Genomic_DNA"/>
</dbReference>
<feature type="coiled-coil region" evidence="1">
    <location>
        <begin position="71"/>
        <end position="100"/>
    </location>
</feature>
<dbReference type="KEGG" id="tva:4765076"/>
<dbReference type="Proteomes" id="UP000001542">
    <property type="component" value="Unassembled WGS sequence"/>
</dbReference>
<dbReference type="SMR" id="A2EJK6"/>
<gene>
    <name evidence="2" type="ORF">TVAG_197900</name>
</gene>
<keyword evidence="3" id="KW-1185">Reference proteome</keyword>
<dbReference type="VEuPathDB" id="TrichDB:TVAG_197900"/>
<sequence length="295" mass="34598">MGKENASKRIAEQIEKIKTDTTAETDKLRSLQKEAIKTLKYEIAADIAKKIEEINKHASENKFAIIRNEFIDELVTSLENKNQESEDIEAQKRYDELNIKIKYDRLFQDLKKQQIVSLYQFEQQFLKDRDTEFNRRDPEQIELRESSIRAAENGDFETAMKLRDEAVALGISKMEKKTEQLNQQFETKRKELLTKFGNEILGLTRQLNNEQAEYTKRYTDKLSDMKSTRENSLSALTQQYMKFASKFLQDEAAVRGANKLQELYINFCRENNLKPAQFHVEQNLTTKKKLGKTTK</sequence>
<organism evidence="2 3">
    <name type="scientific">Trichomonas vaginalis (strain ATCC PRA-98 / G3)</name>
    <dbReference type="NCBI Taxonomy" id="412133"/>
    <lineage>
        <taxon>Eukaryota</taxon>
        <taxon>Metamonada</taxon>
        <taxon>Parabasalia</taxon>
        <taxon>Trichomonadida</taxon>
        <taxon>Trichomonadidae</taxon>
        <taxon>Trichomonas</taxon>
    </lineage>
</organism>
<dbReference type="RefSeq" id="XP_001319399.1">
    <property type="nucleotide sequence ID" value="XM_001319364.1"/>
</dbReference>
<reference evidence="2" key="2">
    <citation type="journal article" date="2007" name="Science">
        <title>Draft genome sequence of the sexually transmitted pathogen Trichomonas vaginalis.</title>
        <authorList>
            <person name="Carlton J.M."/>
            <person name="Hirt R.P."/>
            <person name="Silva J.C."/>
            <person name="Delcher A.L."/>
            <person name="Schatz M."/>
            <person name="Zhao Q."/>
            <person name="Wortman J.R."/>
            <person name="Bidwell S.L."/>
            <person name="Alsmark U.C.M."/>
            <person name="Besteiro S."/>
            <person name="Sicheritz-Ponten T."/>
            <person name="Noel C.J."/>
            <person name="Dacks J.B."/>
            <person name="Foster P.G."/>
            <person name="Simillion C."/>
            <person name="Van de Peer Y."/>
            <person name="Miranda-Saavedra D."/>
            <person name="Barton G.J."/>
            <person name="Westrop G.D."/>
            <person name="Mueller S."/>
            <person name="Dessi D."/>
            <person name="Fiori P.L."/>
            <person name="Ren Q."/>
            <person name="Paulsen I."/>
            <person name="Zhang H."/>
            <person name="Bastida-Corcuera F.D."/>
            <person name="Simoes-Barbosa A."/>
            <person name="Brown M.T."/>
            <person name="Hayes R.D."/>
            <person name="Mukherjee M."/>
            <person name="Okumura C.Y."/>
            <person name="Schneider R."/>
            <person name="Smith A.J."/>
            <person name="Vanacova S."/>
            <person name="Villalvazo M."/>
            <person name="Haas B.J."/>
            <person name="Pertea M."/>
            <person name="Feldblyum T.V."/>
            <person name="Utterback T.R."/>
            <person name="Shu C.L."/>
            <person name="Osoegawa K."/>
            <person name="de Jong P.J."/>
            <person name="Hrdy I."/>
            <person name="Horvathova L."/>
            <person name="Zubacova Z."/>
            <person name="Dolezal P."/>
            <person name="Malik S.B."/>
            <person name="Logsdon J.M. Jr."/>
            <person name="Henze K."/>
            <person name="Gupta A."/>
            <person name="Wang C.C."/>
            <person name="Dunne R.L."/>
            <person name="Upcroft J.A."/>
            <person name="Upcroft P."/>
            <person name="White O."/>
            <person name="Salzberg S.L."/>
            <person name="Tang P."/>
            <person name="Chiu C.-H."/>
            <person name="Lee Y.-S."/>
            <person name="Embley T.M."/>
            <person name="Coombs G.H."/>
            <person name="Mottram J.C."/>
            <person name="Tachezy J."/>
            <person name="Fraser-Liggett C.M."/>
            <person name="Johnson P.J."/>
        </authorList>
    </citation>
    <scope>NUCLEOTIDE SEQUENCE [LARGE SCALE GENOMIC DNA]</scope>
    <source>
        <strain evidence="2">G3</strain>
    </source>
</reference>
<accession>A2EJK6</accession>
<evidence type="ECO:0000313" key="2">
    <source>
        <dbReference type="EMBL" id="EAY07176.1"/>
    </source>
</evidence>
<dbReference type="AlphaFoldDB" id="A2EJK6"/>
<keyword evidence="1" id="KW-0175">Coiled coil</keyword>
<dbReference type="InParanoid" id="A2EJK6"/>
<dbReference type="VEuPathDB" id="TrichDB:TVAGG3_0617370"/>